<reference evidence="1 2" key="1">
    <citation type="journal article" date="2016" name="Front. Microbiol.">
        <title>Comprehensive Phylogenetic Analysis of Bovine Non-aureus Staphylococci Species Based on Whole-Genome Sequencing.</title>
        <authorList>
            <person name="Naushad S."/>
            <person name="Barkema H.W."/>
            <person name="Luby C."/>
            <person name="Condas L.A."/>
            <person name="Nobrega D.B."/>
            <person name="Carson D.A."/>
            <person name="De Buck J."/>
        </authorList>
    </citation>
    <scope>NUCLEOTIDE SEQUENCE [LARGE SCALE GENOMIC DNA]</scope>
    <source>
        <strain evidence="1 2">SNUC 2204</strain>
    </source>
</reference>
<gene>
    <name evidence="1" type="ORF">BU072_05115</name>
</gene>
<evidence type="ECO:0000313" key="2">
    <source>
        <dbReference type="Proteomes" id="UP000241209"/>
    </source>
</evidence>
<proteinExistence type="predicted"/>
<evidence type="ECO:0000313" key="1">
    <source>
        <dbReference type="EMBL" id="PTI30041.1"/>
    </source>
</evidence>
<name>A0A2T4PUF1_9STAP</name>
<protein>
    <submittedName>
        <fullName evidence="1">Uncharacterized protein</fullName>
    </submittedName>
</protein>
<comment type="caution">
    <text evidence="1">The sequence shown here is derived from an EMBL/GenBank/DDBJ whole genome shotgun (WGS) entry which is preliminary data.</text>
</comment>
<dbReference type="AlphaFoldDB" id="A0A2T4PUF1"/>
<dbReference type="EMBL" id="PZFK01000008">
    <property type="protein sequence ID" value="PTI30041.1"/>
    <property type="molecule type" value="Genomic_DNA"/>
</dbReference>
<dbReference type="Proteomes" id="UP000241209">
    <property type="component" value="Unassembled WGS sequence"/>
</dbReference>
<sequence>MAQILQNQILMVMVSQTVKKIMTETALRTVTNLIHLLTNQLIKMAMVNQILRLRKVLTRIAT</sequence>
<accession>A0A2T4PUF1</accession>
<organism evidence="1 2">
    <name type="scientific">Mammaliicoccus vitulinus</name>
    <dbReference type="NCBI Taxonomy" id="71237"/>
    <lineage>
        <taxon>Bacteria</taxon>
        <taxon>Bacillati</taxon>
        <taxon>Bacillota</taxon>
        <taxon>Bacilli</taxon>
        <taxon>Bacillales</taxon>
        <taxon>Staphylococcaceae</taxon>
        <taxon>Mammaliicoccus</taxon>
    </lineage>
</organism>